<dbReference type="RefSeq" id="WP_037448233.1">
    <property type="nucleotide sequence ID" value="NZ_AVFL01000003.1"/>
</dbReference>
<comment type="caution">
    <text evidence="3">The sequence shown here is derived from an EMBL/GenBank/DDBJ whole genome shotgun (WGS) entry which is preliminary data.</text>
</comment>
<organism evidence="3 4">
    <name type="scientific">Skermanella stibiiresistens SB22</name>
    <dbReference type="NCBI Taxonomy" id="1385369"/>
    <lineage>
        <taxon>Bacteria</taxon>
        <taxon>Pseudomonadati</taxon>
        <taxon>Pseudomonadota</taxon>
        <taxon>Alphaproteobacteria</taxon>
        <taxon>Rhodospirillales</taxon>
        <taxon>Azospirillaceae</taxon>
        <taxon>Skermanella</taxon>
    </lineage>
</organism>
<proteinExistence type="predicted"/>
<protein>
    <submittedName>
        <fullName evidence="3">Hydrolase</fullName>
    </submittedName>
</protein>
<evidence type="ECO:0000256" key="1">
    <source>
        <dbReference type="ARBA" id="ARBA00023239"/>
    </source>
</evidence>
<dbReference type="EMBL" id="AVFL01000003">
    <property type="protein sequence ID" value="EWY41671.1"/>
    <property type="molecule type" value="Genomic_DNA"/>
</dbReference>
<gene>
    <name evidence="3" type="ORF">N825_24320</name>
</gene>
<sequence length="106" mass="11588">MAGSDDRLLLLNESDNVFVARRRIPAGERIAVMGTEVTLTGDLPLGHKLARRAIPTGHKIIKYAVPIGSATFDIALGQHVHVHNVKSDYTPTYHLTDAPHRGEGDR</sequence>
<dbReference type="Proteomes" id="UP000019486">
    <property type="component" value="Unassembled WGS sequence"/>
</dbReference>
<dbReference type="InterPro" id="IPR013974">
    <property type="entry name" value="SAF"/>
</dbReference>
<dbReference type="InterPro" id="IPR044144">
    <property type="entry name" value="SAF_UxaA/GarD"/>
</dbReference>
<keyword evidence="3" id="KW-0378">Hydrolase</keyword>
<evidence type="ECO:0000259" key="2">
    <source>
        <dbReference type="SMART" id="SM00858"/>
    </source>
</evidence>
<accession>W9HAB0</accession>
<keyword evidence="4" id="KW-1185">Reference proteome</keyword>
<dbReference type="AlphaFoldDB" id="W9HAB0"/>
<keyword evidence="1" id="KW-0456">Lyase</keyword>
<reference evidence="3 4" key="1">
    <citation type="submission" date="2013-08" db="EMBL/GenBank/DDBJ databases">
        <title>The genome sequence of Skermanella stibiiresistens.</title>
        <authorList>
            <person name="Zhu W."/>
            <person name="Wang G."/>
        </authorList>
    </citation>
    <scope>NUCLEOTIDE SEQUENCE [LARGE SCALE GENOMIC DNA]</scope>
    <source>
        <strain evidence="3 4">SB22</strain>
    </source>
</reference>
<dbReference type="Pfam" id="PF08666">
    <property type="entry name" value="SAF"/>
    <property type="match status" value="1"/>
</dbReference>
<name>W9HAB0_9PROT</name>
<dbReference type="PANTHER" id="PTHR30536">
    <property type="entry name" value="ALTRONATE/GALACTARATE DEHYDRATASE"/>
    <property type="match status" value="1"/>
</dbReference>
<dbReference type="STRING" id="1385369.N825_24320"/>
<dbReference type="PANTHER" id="PTHR30536:SF5">
    <property type="entry name" value="ALTRONATE DEHYDRATASE"/>
    <property type="match status" value="1"/>
</dbReference>
<dbReference type="InterPro" id="IPR052172">
    <property type="entry name" value="UxaA_altronate/galactarate_dh"/>
</dbReference>
<dbReference type="GO" id="GO:0016787">
    <property type="term" value="F:hydrolase activity"/>
    <property type="evidence" value="ECO:0007669"/>
    <property type="project" value="UniProtKB-KW"/>
</dbReference>
<evidence type="ECO:0000313" key="4">
    <source>
        <dbReference type="Proteomes" id="UP000019486"/>
    </source>
</evidence>
<dbReference type="SMART" id="SM00858">
    <property type="entry name" value="SAF"/>
    <property type="match status" value="1"/>
</dbReference>
<dbReference type="GO" id="GO:0019698">
    <property type="term" value="P:D-galacturonate catabolic process"/>
    <property type="evidence" value="ECO:0007669"/>
    <property type="project" value="TreeGrafter"/>
</dbReference>
<dbReference type="Gene3D" id="2.30.130.110">
    <property type="match status" value="1"/>
</dbReference>
<evidence type="ECO:0000313" key="3">
    <source>
        <dbReference type="EMBL" id="EWY41671.1"/>
    </source>
</evidence>
<dbReference type="GO" id="GO:0016829">
    <property type="term" value="F:lyase activity"/>
    <property type="evidence" value="ECO:0007669"/>
    <property type="project" value="UniProtKB-KW"/>
</dbReference>
<dbReference type="CDD" id="cd11613">
    <property type="entry name" value="SAF_AH_GD"/>
    <property type="match status" value="1"/>
</dbReference>
<dbReference type="PATRIC" id="fig|1385369.3.peg.1196"/>
<feature type="domain" description="SAF" evidence="2">
    <location>
        <begin position="15"/>
        <end position="86"/>
    </location>
</feature>